<evidence type="ECO:0000313" key="12">
    <source>
        <dbReference type="Proteomes" id="UP000006201"/>
    </source>
</evidence>
<comment type="function">
    <text evidence="10">Specifically catalyzes the dephosphorylation of 2-phosphoglycolate. Is involved in the dissimilation of the intracellular 2-phosphoglycolate formed during the DNA repair of 3'-phosphoglycolate ends, a major class of DNA lesions induced by oxidative stress.</text>
</comment>
<reference evidence="11 12" key="1">
    <citation type="submission" date="2006-02" db="EMBL/GenBank/DDBJ databases">
        <authorList>
            <person name="Moran M.A."/>
            <person name="Kjelleberg S."/>
            <person name="Egan S."/>
            <person name="Saunders N."/>
            <person name="Thomas T."/>
            <person name="Ferriera S."/>
            <person name="Johnson J."/>
            <person name="Kravitz S."/>
            <person name="Halpern A."/>
            <person name="Remington K."/>
            <person name="Beeson K."/>
            <person name="Tran B."/>
            <person name="Rogers Y.-H."/>
            <person name="Friedman R."/>
            <person name="Venter J.C."/>
        </authorList>
    </citation>
    <scope>NUCLEOTIDE SEQUENCE [LARGE SCALE GENOMIC DNA]</scope>
    <source>
        <strain evidence="11 12">D2</strain>
    </source>
</reference>
<dbReference type="AlphaFoldDB" id="A4C706"/>
<dbReference type="CDD" id="cd16417">
    <property type="entry name" value="HAD_PGPase"/>
    <property type="match status" value="1"/>
</dbReference>
<evidence type="ECO:0000256" key="3">
    <source>
        <dbReference type="ARBA" id="ARBA00004818"/>
    </source>
</evidence>
<evidence type="ECO:0000256" key="9">
    <source>
        <dbReference type="ARBA" id="ARBA00023277"/>
    </source>
</evidence>
<dbReference type="InterPro" id="IPR023214">
    <property type="entry name" value="HAD_sf"/>
</dbReference>
<dbReference type="GO" id="GO:0006281">
    <property type="term" value="P:DNA repair"/>
    <property type="evidence" value="ECO:0007669"/>
    <property type="project" value="TreeGrafter"/>
</dbReference>
<comment type="similarity">
    <text evidence="4 10">Belongs to the HAD-like hydrolase superfamily. CbbY/CbbZ/Gph/YieH family.</text>
</comment>
<keyword evidence="7 10" id="KW-0378">Hydrolase</keyword>
<evidence type="ECO:0000256" key="7">
    <source>
        <dbReference type="ARBA" id="ARBA00022801"/>
    </source>
</evidence>
<evidence type="ECO:0000256" key="6">
    <source>
        <dbReference type="ARBA" id="ARBA00022723"/>
    </source>
</evidence>
<dbReference type="NCBIfam" id="TIGR01509">
    <property type="entry name" value="HAD-SF-IA-v3"/>
    <property type="match status" value="1"/>
</dbReference>
<gene>
    <name evidence="11" type="ORF">PTD2_13109</name>
</gene>
<dbReference type="InterPro" id="IPR023198">
    <property type="entry name" value="PGP-like_dom2"/>
</dbReference>
<accession>A4C706</accession>
<dbReference type="HOGENOM" id="CLU_045011_19_1_6"/>
<dbReference type="Proteomes" id="UP000006201">
    <property type="component" value="Unassembled WGS sequence"/>
</dbReference>
<keyword evidence="8 10" id="KW-0460">Magnesium</keyword>
<dbReference type="SUPFAM" id="SSF56784">
    <property type="entry name" value="HAD-like"/>
    <property type="match status" value="1"/>
</dbReference>
<keyword evidence="12" id="KW-1185">Reference proteome</keyword>
<evidence type="ECO:0000256" key="2">
    <source>
        <dbReference type="ARBA" id="ARBA00001946"/>
    </source>
</evidence>
<dbReference type="InterPro" id="IPR041492">
    <property type="entry name" value="HAD_2"/>
</dbReference>
<feature type="binding site" evidence="10">
    <location>
        <position position="176"/>
    </location>
    <ligand>
        <name>Mg(2+)</name>
        <dbReference type="ChEBI" id="CHEBI:18420"/>
    </ligand>
</feature>
<dbReference type="InterPro" id="IPR006439">
    <property type="entry name" value="HAD-SF_hydro_IA"/>
</dbReference>
<dbReference type="UniPathway" id="UPA00865">
    <property type="reaction ID" value="UER00834"/>
</dbReference>
<evidence type="ECO:0000256" key="1">
    <source>
        <dbReference type="ARBA" id="ARBA00000830"/>
    </source>
</evidence>
<organism evidence="11 12">
    <name type="scientific">Pseudoalteromonas tunicata D2</name>
    <dbReference type="NCBI Taxonomy" id="87626"/>
    <lineage>
        <taxon>Bacteria</taxon>
        <taxon>Pseudomonadati</taxon>
        <taxon>Pseudomonadota</taxon>
        <taxon>Gammaproteobacteria</taxon>
        <taxon>Alteromonadales</taxon>
        <taxon>Pseudoalteromonadaceae</taxon>
        <taxon>Pseudoalteromonas</taxon>
    </lineage>
</organism>
<dbReference type="PANTHER" id="PTHR43434">
    <property type="entry name" value="PHOSPHOGLYCOLATE PHOSPHATASE"/>
    <property type="match status" value="1"/>
</dbReference>
<comment type="catalytic activity">
    <reaction evidence="1 10">
        <text>2-phosphoglycolate + H2O = glycolate + phosphate</text>
        <dbReference type="Rhea" id="RHEA:14369"/>
        <dbReference type="ChEBI" id="CHEBI:15377"/>
        <dbReference type="ChEBI" id="CHEBI:29805"/>
        <dbReference type="ChEBI" id="CHEBI:43474"/>
        <dbReference type="ChEBI" id="CHEBI:58033"/>
        <dbReference type="EC" id="3.1.3.18"/>
    </reaction>
</comment>
<dbReference type="SFLD" id="SFLDG01129">
    <property type="entry name" value="C1.5:_HAD__Beta-PGM__Phosphata"/>
    <property type="match status" value="1"/>
</dbReference>
<evidence type="ECO:0000256" key="5">
    <source>
        <dbReference type="ARBA" id="ARBA00013078"/>
    </source>
</evidence>
<dbReference type="PANTHER" id="PTHR43434:SF1">
    <property type="entry name" value="PHOSPHOGLYCOLATE PHOSPHATASE"/>
    <property type="match status" value="1"/>
</dbReference>
<dbReference type="GO" id="GO:0046295">
    <property type="term" value="P:glycolate biosynthetic process"/>
    <property type="evidence" value="ECO:0007669"/>
    <property type="project" value="UniProtKB-UniRule"/>
</dbReference>
<dbReference type="NCBIfam" id="NF009695">
    <property type="entry name" value="PRK13222.1-2"/>
    <property type="match status" value="1"/>
</dbReference>
<evidence type="ECO:0000256" key="8">
    <source>
        <dbReference type="ARBA" id="ARBA00022842"/>
    </source>
</evidence>
<comment type="cofactor">
    <cofactor evidence="2 10">
        <name>Mg(2+)</name>
        <dbReference type="ChEBI" id="CHEBI:18420"/>
    </cofactor>
</comment>
<dbReference type="eggNOG" id="COG0546">
    <property type="taxonomic scope" value="Bacteria"/>
</dbReference>
<dbReference type="SFLD" id="SFLDG01135">
    <property type="entry name" value="C1.5.6:_HAD__Beta-PGM__Phospha"/>
    <property type="match status" value="1"/>
</dbReference>
<dbReference type="EMBL" id="AAOH01000002">
    <property type="protein sequence ID" value="EAR29760.1"/>
    <property type="molecule type" value="Genomic_DNA"/>
</dbReference>
<dbReference type="GO" id="GO:0005829">
    <property type="term" value="C:cytosol"/>
    <property type="evidence" value="ECO:0007669"/>
    <property type="project" value="TreeGrafter"/>
</dbReference>
<dbReference type="OrthoDB" id="9776368at2"/>
<comment type="pathway">
    <text evidence="3 10">Organic acid metabolism; glycolate biosynthesis; glycolate from 2-phosphoglycolate: step 1/1.</text>
</comment>
<dbReference type="GO" id="GO:0046872">
    <property type="term" value="F:metal ion binding"/>
    <property type="evidence" value="ECO:0007669"/>
    <property type="project" value="UniProtKB-KW"/>
</dbReference>
<proteinExistence type="inferred from homology"/>
<dbReference type="GO" id="GO:0005975">
    <property type="term" value="P:carbohydrate metabolic process"/>
    <property type="evidence" value="ECO:0007669"/>
    <property type="project" value="InterPro"/>
</dbReference>
<dbReference type="Pfam" id="PF13419">
    <property type="entry name" value="HAD_2"/>
    <property type="match status" value="1"/>
</dbReference>
<feature type="binding site" evidence="10">
    <location>
        <position position="14"/>
    </location>
    <ligand>
        <name>Mg(2+)</name>
        <dbReference type="ChEBI" id="CHEBI:18420"/>
    </ligand>
</feature>
<protein>
    <recommendedName>
        <fullName evidence="5 10">Phosphoglycolate phosphatase</fullName>
        <shortName evidence="10">PGP</shortName>
        <shortName evidence="10">PGPase</shortName>
        <ecNumber evidence="5 10">3.1.3.18</ecNumber>
    </recommendedName>
</protein>
<dbReference type="EC" id="3.1.3.18" evidence="5 10"/>
<dbReference type="InterPro" id="IPR050155">
    <property type="entry name" value="HAD-like_hydrolase_sf"/>
</dbReference>
<evidence type="ECO:0000313" key="11">
    <source>
        <dbReference type="EMBL" id="EAR29760.1"/>
    </source>
</evidence>
<evidence type="ECO:0000256" key="4">
    <source>
        <dbReference type="ARBA" id="ARBA00006171"/>
    </source>
</evidence>
<evidence type="ECO:0000256" key="10">
    <source>
        <dbReference type="HAMAP-Rule" id="MF_00495"/>
    </source>
</evidence>
<dbReference type="HAMAP" id="MF_00495">
    <property type="entry name" value="GPH_hydrolase_bact"/>
    <property type="match status" value="1"/>
</dbReference>
<dbReference type="Gene3D" id="3.40.50.1000">
    <property type="entry name" value="HAD superfamily/HAD-like"/>
    <property type="match status" value="1"/>
</dbReference>
<dbReference type="NCBIfam" id="TIGR01549">
    <property type="entry name" value="HAD-SF-IA-v1"/>
    <property type="match status" value="1"/>
</dbReference>
<dbReference type="FunFam" id="3.40.50.1000:FF:000022">
    <property type="entry name" value="Phosphoglycolate phosphatase"/>
    <property type="match status" value="1"/>
</dbReference>
<name>A4C706_9GAMM</name>
<dbReference type="InterPro" id="IPR037512">
    <property type="entry name" value="PGPase_prok"/>
</dbReference>
<keyword evidence="6 10" id="KW-0479">Metal-binding</keyword>
<feature type="binding site" evidence="10">
    <location>
        <position position="12"/>
    </location>
    <ligand>
        <name>Mg(2+)</name>
        <dbReference type="ChEBI" id="CHEBI:18420"/>
    </ligand>
</feature>
<dbReference type="Gene3D" id="1.10.150.240">
    <property type="entry name" value="Putative phosphatase, domain 2"/>
    <property type="match status" value="1"/>
</dbReference>
<dbReference type="InterPro" id="IPR036412">
    <property type="entry name" value="HAD-like_sf"/>
</dbReference>
<keyword evidence="9 10" id="KW-0119">Carbohydrate metabolism</keyword>
<dbReference type="NCBIfam" id="TIGR01449">
    <property type="entry name" value="PGP_bact"/>
    <property type="match status" value="1"/>
</dbReference>
<dbReference type="SFLD" id="SFLDS00003">
    <property type="entry name" value="Haloacid_Dehalogenase"/>
    <property type="match status" value="1"/>
</dbReference>
<dbReference type="GO" id="GO:0008967">
    <property type="term" value="F:phosphoglycolate phosphatase activity"/>
    <property type="evidence" value="ECO:0007669"/>
    <property type="project" value="UniProtKB-UniRule"/>
</dbReference>
<sequence length="226" mass="24930">MTFFAKELIIFDLDGTLIDSAPDLALTINLMLADLQLEPVDESLIRTWVGNGAQVLVERALAHAYLSKPVELSLIDDALAIFLNHYQHNLVVKSRLYPDVYRTLTTLKQQGFTLALITNKPERFIAPILAAIELNSLFSNVLGGDSLARKKPDPLPLITACQQLDFSVEQAVMVGDSKNDILAAKAAKMQSVGLTYGYNYGEPIANSKPDLVLDHFAKLIDHLVRV</sequence>
<comment type="caution">
    <text evidence="11">The sequence shown here is derived from an EMBL/GenBank/DDBJ whole genome shotgun (WGS) entry which is preliminary data.</text>
</comment>
<dbReference type="STRING" id="87626.PTD2_13109"/>
<feature type="active site" description="Nucleophile" evidence="10">
    <location>
        <position position="12"/>
    </location>
</feature>
<dbReference type="RefSeq" id="WP_009837634.1">
    <property type="nucleotide sequence ID" value="NZ_AAOH01000002.1"/>
</dbReference>